<protein>
    <submittedName>
        <fullName evidence="1">TIGR04076 family protein</fullName>
    </submittedName>
</protein>
<dbReference type="OrthoDB" id="5432414at2"/>
<reference evidence="2" key="1">
    <citation type="submission" date="2016-10" db="EMBL/GenBank/DDBJ databases">
        <authorList>
            <person name="Varghese N."/>
            <person name="Submissions S."/>
        </authorList>
    </citation>
    <scope>NUCLEOTIDE SEQUENCE [LARGE SCALE GENOMIC DNA]</scope>
    <source>
        <strain evidence="2">DSM 17038</strain>
    </source>
</reference>
<proteinExistence type="predicted"/>
<evidence type="ECO:0000313" key="2">
    <source>
        <dbReference type="Proteomes" id="UP000199337"/>
    </source>
</evidence>
<evidence type="ECO:0000313" key="1">
    <source>
        <dbReference type="EMBL" id="SFG37881.1"/>
    </source>
</evidence>
<organism evidence="1 2">
    <name type="scientific">Desulfotruncus arcticus DSM 17038</name>
    <dbReference type="NCBI Taxonomy" id="1121424"/>
    <lineage>
        <taxon>Bacteria</taxon>
        <taxon>Bacillati</taxon>
        <taxon>Bacillota</taxon>
        <taxon>Clostridia</taxon>
        <taxon>Eubacteriales</taxon>
        <taxon>Desulfallaceae</taxon>
        <taxon>Desulfotruncus</taxon>
    </lineage>
</organism>
<name>A0A1I2RJ57_9FIRM</name>
<dbReference type="AlphaFoldDB" id="A0A1I2RJ57"/>
<dbReference type="NCBIfam" id="TIGR04076">
    <property type="entry name" value="TIGR04076 family protein"/>
    <property type="match status" value="1"/>
</dbReference>
<dbReference type="RefSeq" id="WP_092470207.1">
    <property type="nucleotide sequence ID" value="NZ_FOOX01000004.1"/>
</dbReference>
<sequence>MEKIIVEVISSACGHYQPGDKIFINDALVDKERSGNICLMAMQAIFPYIFAFRKGVTAEQMGFKEKIQVQCPDYCGPTVFELKWEE</sequence>
<dbReference type="Proteomes" id="UP000199337">
    <property type="component" value="Unassembled WGS sequence"/>
</dbReference>
<keyword evidence="2" id="KW-1185">Reference proteome</keyword>
<dbReference type="InterPro" id="IPR023811">
    <property type="entry name" value="CHP04076"/>
</dbReference>
<dbReference type="EMBL" id="FOOX01000004">
    <property type="protein sequence ID" value="SFG37881.1"/>
    <property type="molecule type" value="Genomic_DNA"/>
</dbReference>
<gene>
    <name evidence="1" type="ORF">SAMN05660649_01488</name>
</gene>
<accession>A0A1I2RJ57</accession>